<organism evidence="1 2">
    <name type="scientific">Candidatus Kerfeldbacteria bacterium CG08_land_8_20_14_0_20_42_7</name>
    <dbReference type="NCBI Taxonomy" id="2014245"/>
    <lineage>
        <taxon>Bacteria</taxon>
        <taxon>Candidatus Kerfeldiibacteriota</taxon>
    </lineage>
</organism>
<reference evidence="2" key="1">
    <citation type="submission" date="2017-09" db="EMBL/GenBank/DDBJ databases">
        <title>Depth-based differentiation of microbial function through sediment-hosted aquifers and enrichment of novel symbionts in the deep terrestrial subsurface.</title>
        <authorList>
            <person name="Probst A.J."/>
            <person name="Ladd B."/>
            <person name="Jarett J.K."/>
            <person name="Geller-Mcgrath D.E."/>
            <person name="Sieber C.M.K."/>
            <person name="Emerson J.B."/>
            <person name="Anantharaman K."/>
            <person name="Thomas B.C."/>
            <person name="Malmstrom R."/>
            <person name="Stieglmeier M."/>
            <person name="Klingl A."/>
            <person name="Woyke T."/>
            <person name="Ryan C.M."/>
            <person name="Banfield J.F."/>
        </authorList>
    </citation>
    <scope>NUCLEOTIDE SEQUENCE [LARGE SCALE GENOMIC DNA]</scope>
</reference>
<comment type="caution">
    <text evidence="1">The sequence shown here is derived from an EMBL/GenBank/DDBJ whole genome shotgun (WGS) entry which is preliminary data.</text>
</comment>
<dbReference type="NCBIfam" id="TIGR00099">
    <property type="entry name" value="Cof-subfamily"/>
    <property type="match status" value="1"/>
</dbReference>
<dbReference type="PANTHER" id="PTHR10000:SF8">
    <property type="entry name" value="HAD SUPERFAMILY HYDROLASE-LIKE, TYPE 3"/>
    <property type="match status" value="1"/>
</dbReference>
<dbReference type="PANTHER" id="PTHR10000">
    <property type="entry name" value="PHOSPHOSERINE PHOSPHATASE"/>
    <property type="match status" value="1"/>
</dbReference>
<sequence>MIKFIVVDLDDTLIGMDLRVSSRNKKAIRRALKKGIQVTIATGRTFQTAEPFVQKLGIRLPVICYNGALVRNTHKVHIEKMLPEYFVPELVAFAKRNHVQIAFYVSHHSVIFFNRPLDAFAKEYLDNIEQVSEITLVNFSSFSLPRTPIKAMMISTDKKTRVLARKARAKWGDKMYITITRPNLLEFLNPEINKGTAVAYLAKQIKVPLSQTMAIGDGMNDIPMLQKVRYSVAVKNAPAIVEKEARYVVSSWEKDGVAEAIEWAMRHNARK</sequence>
<dbReference type="SFLD" id="SFLDS00003">
    <property type="entry name" value="Haloacid_Dehalogenase"/>
    <property type="match status" value="1"/>
</dbReference>
<dbReference type="InterPro" id="IPR036412">
    <property type="entry name" value="HAD-like_sf"/>
</dbReference>
<dbReference type="Pfam" id="PF08282">
    <property type="entry name" value="Hydrolase_3"/>
    <property type="match status" value="1"/>
</dbReference>
<evidence type="ECO:0008006" key="3">
    <source>
        <dbReference type="Google" id="ProtNLM"/>
    </source>
</evidence>
<dbReference type="SFLD" id="SFLDG01140">
    <property type="entry name" value="C2.B:_Phosphomannomutase_and_P"/>
    <property type="match status" value="1"/>
</dbReference>
<dbReference type="Gene3D" id="3.30.1240.10">
    <property type="match status" value="1"/>
</dbReference>
<dbReference type="InterPro" id="IPR023214">
    <property type="entry name" value="HAD_sf"/>
</dbReference>
<dbReference type="NCBIfam" id="TIGR01484">
    <property type="entry name" value="HAD-SF-IIB"/>
    <property type="match status" value="1"/>
</dbReference>
<dbReference type="AlphaFoldDB" id="A0A2H0YT84"/>
<evidence type="ECO:0000313" key="1">
    <source>
        <dbReference type="EMBL" id="PIS41705.1"/>
    </source>
</evidence>
<dbReference type="InterPro" id="IPR000150">
    <property type="entry name" value="Cof"/>
</dbReference>
<dbReference type="Proteomes" id="UP000228711">
    <property type="component" value="Unassembled WGS sequence"/>
</dbReference>
<dbReference type="CDD" id="cd07516">
    <property type="entry name" value="HAD_Pase"/>
    <property type="match status" value="1"/>
</dbReference>
<accession>A0A2H0YT84</accession>
<dbReference type="Gene3D" id="3.40.50.1000">
    <property type="entry name" value="HAD superfamily/HAD-like"/>
    <property type="match status" value="1"/>
</dbReference>
<dbReference type="SUPFAM" id="SSF56784">
    <property type="entry name" value="HAD-like"/>
    <property type="match status" value="1"/>
</dbReference>
<dbReference type="GO" id="GO:0000287">
    <property type="term" value="F:magnesium ion binding"/>
    <property type="evidence" value="ECO:0007669"/>
    <property type="project" value="TreeGrafter"/>
</dbReference>
<dbReference type="GO" id="GO:0005829">
    <property type="term" value="C:cytosol"/>
    <property type="evidence" value="ECO:0007669"/>
    <property type="project" value="TreeGrafter"/>
</dbReference>
<evidence type="ECO:0000313" key="2">
    <source>
        <dbReference type="Proteomes" id="UP000228711"/>
    </source>
</evidence>
<dbReference type="EMBL" id="PEXV01000062">
    <property type="protein sequence ID" value="PIS41705.1"/>
    <property type="molecule type" value="Genomic_DNA"/>
</dbReference>
<proteinExistence type="predicted"/>
<protein>
    <recommendedName>
        <fullName evidence="3">Cof-type HAD-IIB family hydrolase</fullName>
    </recommendedName>
</protein>
<name>A0A2H0YT84_9BACT</name>
<gene>
    <name evidence="1" type="ORF">COT25_01635</name>
</gene>
<dbReference type="GO" id="GO:0016791">
    <property type="term" value="F:phosphatase activity"/>
    <property type="evidence" value="ECO:0007669"/>
    <property type="project" value="TreeGrafter"/>
</dbReference>
<dbReference type="InterPro" id="IPR006379">
    <property type="entry name" value="HAD-SF_hydro_IIB"/>
</dbReference>